<evidence type="ECO:0000313" key="2">
    <source>
        <dbReference type="EMBL" id="BAT27377.1"/>
    </source>
</evidence>
<dbReference type="OrthoDB" id="9812349at2"/>
<dbReference type="PANTHER" id="PTHR34980">
    <property type="entry name" value="INNER MEMBRANE PROTEIN-RELATED-RELATED"/>
    <property type="match status" value="1"/>
</dbReference>
<dbReference type="AlphaFoldDB" id="A0A0N7KXN0"/>
<feature type="transmembrane region" description="Helical" evidence="1">
    <location>
        <begin position="53"/>
        <end position="72"/>
    </location>
</feature>
<keyword evidence="1" id="KW-1133">Transmembrane helix</keyword>
<dbReference type="EMBL" id="LC066375">
    <property type="protein sequence ID" value="BAT27377.1"/>
    <property type="molecule type" value="Genomic_DNA"/>
</dbReference>
<feature type="transmembrane region" description="Helical" evidence="1">
    <location>
        <begin position="27"/>
        <end position="47"/>
    </location>
</feature>
<dbReference type="GO" id="GO:0005886">
    <property type="term" value="C:plasma membrane"/>
    <property type="evidence" value="ECO:0007669"/>
    <property type="project" value="TreeGrafter"/>
</dbReference>
<reference evidence="2" key="1">
    <citation type="journal article" date="2015" name="Proc. Natl. Acad. Sci. U.S.A.">
        <title>Bacterial clade with the ribosomal RNA operon on a small plasmid rather than the chromosome.</title>
        <authorList>
            <person name="Anda M."/>
            <person name="Ohtsubo Y."/>
            <person name="Okubo T."/>
            <person name="Sugawara M."/>
            <person name="Nagata Y."/>
            <person name="Tsuda M."/>
            <person name="Minamisawa K."/>
            <person name="Mitsui H."/>
        </authorList>
    </citation>
    <scope>NUCLEOTIDE SEQUENCE</scope>
    <source>
        <strain evidence="2">JCM 14755</strain>
    </source>
</reference>
<organism evidence="2">
    <name type="scientific">Aureimonas frigidaquae</name>
    <dbReference type="NCBI Taxonomy" id="424757"/>
    <lineage>
        <taxon>Bacteria</taxon>
        <taxon>Pseudomonadati</taxon>
        <taxon>Pseudomonadota</taxon>
        <taxon>Alphaproteobacteria</taxon>
        <taxon>Hyphomicrobiales</taxon>
        <taxon>Aurantimonadaceae</taxon>
        <taxon>Aureimonas</taxon>
    </lineage>
</organism>
<keyword evidence="1" id="KW-0472">Membrane</keyword>
<dbReference type="PANTHER" id="PTHR34980:SF2">
    <property type="entry name" value="INNER MEMBRANE PROTEIN YHAH-RELATED"/>
    <property type="match status" value="1"/>
</dbReference>
<sequence length="192" mass="21140">MSAYLSAMSQYTTFSGRASRAEFWKFTGIYMLGALIIICIETFVLGVPEDSITVFYAIYMLVHVLPGIAVTVRRLHDIDRNGAWFLLLFTGIGIIVLLVFMLMPSIPGPNRFGPAPDAFAEPTGQRIDPHDHRIDTYGHAYAPEQPHQRAPAAQGDPIAEIERLAHLRAAGGLTDAEFEVLKARALSRLTAS</sequence>
<name>A0A0N7KXN0_9HYPH</name>
<evidence type="ECO:0000256" key="1">
    <source>
        <dbReference type="SAM" id="Phobius"/>
    </source>
</evidence>
<proteinExistence type="predicted"/>
<keyword evidence="1" id="KW-0812">Transmembrane</keyword>
<accession>A0A0N7KXN0</accession>
<protein>
    <submittedName>
        <fullName evidence="2">Putative inner membrane protein</fullName>
    </submittedName>
</protein>
<dbReference type="RefSeq" id="WP_062228436.1">
    <property type="nucleotide sequence ID" value="NZ_BBWR01000012.1"/>
</dbReference>
<dbReference type="InterPro" id="IPR008523">
    <property type="entry name" value="DUF805"/>
</dbReference>
<feature type="transmembrane region" description="Helical" evidence="1">
    <location>
        <begin position="84"/>
        <end position="103"/>
    </location>
</feature>
<dbReference type="Pfam" id="PF05656">
    <property type="entry name" value="DUF805"/>
    <property type="match status" value="1"/>
</dbReference>